<dbReference type="KEGG" id="spar:SPRG_01273"/>
<organism evidence="1 2">
    <name type="scientific">Saprolegnia parasitica (strain CBS 223.65)</name>
    <dbReference type="NCBI Taxonomy" id="695850"/>
    <lineage>
        <taxon>Eukaryota</taxon>
        <taxon>Sar</taxon>
        <taxon>Stramenopiles</taxon>
        <taxon>Oomycota</taxon>
        <taxon>Saprolegniomycetes</taxon>
        <taxon>Saprolegniales</taxon>
        <taxon>Saprolegniaceae</taxon>
        <taxon>Saprolegnia</taxon>
    </lineage>
</organism>
<evidence type="ECO:0000313" key="1">
    <source>
        <dbReference type="EMBL" id="KDO33999.1"/>
    </source>
</evidence>
<protein>
    <submittedName>
        <fullName evidence="1">Uncharacterized protein</fullName>
    </submittedName>
</protein>
<dbReference type="VEuPathDB" id="FungiDB:SPRG_01273"/>
<dbReference type="EMBL" id="KK583191">
    <property type="protein sequence ID" value="KDO33999.1"/>
    <property type="molecule type" value="Genomic_DNA"/>
</dbReference>
<evidence type="ECO:0000313" key="2">
    <source>
        <dbReference type="Proteomes" id="UP000030745"/>
    </source>
</evidence>
<sequence>MPNFNVMWSALRSGEWLIETTIELFMQLAIADTGDAIAFVLMSHYAIYKRSPTDWTTRITKDERDRAHFQA</sequence>
<dbReference type="Proteomes" id="UP000030745">
    <property type="component" value="Unassembled WGS sequence"/>
</dbReference>
<name>A0A067CTG3_SAPPC</name>
<keyword evidence="2" id="KW-1185">Reference proteome</keyword>
<dbReference type="RefSeq" id="XP_012194885.1">
    <property type="nucleotide sequence ID" value="XM_012339495.1"/>
</dbReference>
<gene>
    <name evidence="1" type="ORF">SPRG_01273</name>
</gene>
<reference evidence="1 2" key="1">
    <citation type="journal article" date="2013" name="PLoS Genet.">
        <title>Distinctive expansion of potential virulence genes in the genome of the oomycete fish pathogen Saprolegnia parasitica.</title>
        <authorList>
            <person name="Jiang R.H."/>
            <person name="de Bruijn I."/>
            <person name="Haas B.J."/>
            <person name="Belmonte R."/>
            <person name="Lobach L."/>
            <person name="Christie J."/>
            <person name="van den Ackerveken G."/>
            <person name="Bottin A."/>
            <person name="Bulone V."/>
            <person name="Diaz-Moreno S.M."/>
            <person name="Dumas B."/>
            <person name="Fan L."/>
            <person name="Gaulin E."/>
            <person name="Govers F."/>
            <person name="Grenville-Briggs L.J."/>
            <person name="Horner N.R."/>
            <person name="Levin J.Z."/>
            <person name="Mammella M."/>
            <person name="Meijer H.J."/>
            <person name="Morris P."/>
            <person name="Nusbaum C."/>
            <person name="Oome S."/>
            <person name="Phillips A.J."/>
            <person name="van Rooyen D."/>
            <person name="Rzeszutek E."/>
            <person name="Saraiva M."/>
            <person name="Secombes C.J."/>
            <person name="Seidl M.F."/>
            <person name="Snel B."/>
            <person name="Stassen J.H."/>
            <person name="Sykes S."/>
            <person name="Tripathy S."/>
            <person name="van den Berg H."/>
            <person name="Vega-Arreguin J.C."/>
            <person name="Wawra S."/>
            <person name="Young S.K."/>
            <person name="Zeng Q."/>
            <person name="Dieguez-Uribeondo J."/>
            <person name="Russ C."/>
            <person name="Tyler B.M."/>
            <person name="van West P."/>
        </authorList>
    </citation>
    <scope>NUCLEOTIDE SEQUENCE [LARGE SCALE GENOMIC DNA]</scope>
    <source>
        <strain evidence="1 2">CBS 223.65</strain>
    </source>
</reference>
<accession>A0A067CTG3</accession>
<dbReference type="AlphaFoldDB" id="A0A067CTG3"/>
<proteinExistence type="predicted"/>
<dbReference type="GeneID" id="24123871"/>